<reference evidence="2 3" key="1">
    <citation type="submission" date="2020-08" db="EMBL/GenBank/DDBJ databases">
        <title>Genomic Encyclopedia of Type Strains, Phase IV (KMG-IV): sequencing the most valuable type-strain genomes for metagenomic binning, comparative biology and taxonomic classification.</title>
        <authorList>
            <person name="Goeker M."/>
        </authorList>
    </citation>
    <scope>NUCLEOTIDE SEQUENCE [LARGE SCALE GENOMIC DNA]</scope>
    <source>
        <strain evidence="2 3">DSM 24194</strain>
    </source>
</reference>
<protein>
    <recommendedName>
        <fullName evidence="4">DUF1579 domain-containing protein</fullName>
    </recommendedName>
</protein>
<feature type="signal peptide" evidence="1">
    <location>
        <begin position="1"/>
        <end position="15"/>
    </location>
</feature>
<evidence type="ECO:0008006" key="4">
    <source>
        <dbReference type="Google" id="ProtNLM"/>
    </source>
</evidence>
<evidence type="ECO:0000313" key="3">
    <source>
        <dbReference type="Proteomes" id="UP000578569"/>
    </source>
</evidence>
<dbReference type="AlphaFoldDB" id="A0A839Z1K9"/>
<name>A0A839Z1K9_9SPHN</name>
<dbReference type="EMBL" id="JACICF010000001">
    <property type="protein sequence ID" value="MBB3763603.1"/>
    <property type="molecule type" value="Genomic_DNA"/>
</dbReference>
<sequence>MVPFMMLLAAQAAPAACTSEAHDAFDFWVGDWSVSVASSRQTVAKSRIEKLYNGCAVRENWMPANGNEGGSLNSLGSDGRWHQRWVGSSGETVDFTGGLNDKGEMVLTGWWAGYAGPGNDRLVRMTYTKRDDGSVRQHGEISTDHGTSWSTGFDFVYSPAEAE</sequence>
<accession>A0A839Z1K9</accession>
<keyword evidence="1" id="KW-0732">Signal</keyword>
<dbReference type="RefSeq" id="WP_183932931.1">
    <property type="nucleotide sequence ID" value="NZ_JACICF010000001.1"/>
</dbReference>
<gene>
    <name evidence="2" type="ORF">FHS50_000626</name>
</gene>
<dbReference type="Proteomes" id="UP000578569">
    <property type="component" value="Unassembled WGS sequence"/>
</dbReference>
<evidence type="ECO:0000313" key="2">
    <source>
        <dbReference type="EMBL" id="MBB3763603.1"/>
    </source>
</evidence>
<comment type="caution">
    <text evidence="2">The sequence shown here is derived from an EMBL/GenBank/DDBJ whole genome shotgun (WGS) entry which is preliminary data.</text>
</comment>
<keyword evidence="3" id="KW-1185">Reference proteome</keyword>
<proteinExistence type="predicted"/>
<evidence type="ECO:0000256" key="1">
    <source>
        <dbReference type="SAM" id="SignalP"/>
    </source>
</evidence>
<feature type="chain" id="PRO_5032967092" description="DUF1579 domain-containing protein" evidence="1">
    <location>
        <begin position="16"/>
        <end position="163"/>
    </location>
</feature>
<organism evidence="2 3">
    <name type="scientific">Sphingomicrobium lutaoense</name>
    <dbReference type="NCBI Taxonomy" id="515949"/>
    <lineage>
        <taxon>Bacteria</taxon>
        <taxon>Pseudomonadati</taxon>
        <taxon>Pseudomonadota</taxon>
        <taxon>Alphaproteobacteria</taxon>
        <taxon>Sphingomonadales</taxon>
        <taxon>Sphingomonadaceae</taxon>
        <taxon>Sphingomicrobium</taxon>
    </lineage>
</organism>